<proteinExistence type="predicted"/>
<accession>A0A1M5KM76</accession>
<dbReference type="AlphaFoldDB" id="A0A1M5KM76"/>
<evidence type="ECO:0000313" key="1">
    <source>
        <dbReference type="EMBL" id="SHG53816.1"/>
    </source>
</evidence>
<dbReference type="Proteomes" id="UP000189796">
    <property type="component" value="Chromosome I"/>
</dbReference>
<gene>
    <name evidence="1" type="ORF">SAMN05443248_1885</name>
</gene>
<evidence type="ECO:0000313" key="2">
    <source>
        <dbReference type="Proteomes" id="UP000189796"/>
    </source>
</evidence>
<protein>
    <submittedName>
        <fullName evidence="1">Uncharacterized protein</fullName>
    </submittedName>
</protein>
<reference evidence="1 2" key="1">
    <citation type="submission" date="2016-11" db="EMBL/GenBank/DDBJ databases">
        <authorList>
            <person name="Jaros S."/>
            <person name="Januszkiewicz K."/>
            <person name="Wedrychowicz H."/>
        </authorList>
    </citation>
    <scope>NUCLEOTIDE SEQUENCE [LARGE SCALE GENOMIC DNA]</scope>
    <source>
        <strain evidence="1 2">GAS138</strain>
    </source>
</reference>
<sequence length="41" mass="4391">MAASIPSRLTAVAVSNTRQDQFLHENHPSGTKFCFALGDAT</sequence>
<dbReference type="EMBL" id="LT670817">
    <property type="protein sequence ID" value="SHG53816.1"/>
    <property type="molecule type" value="Genomic_DNA"/>
</dbReference>
<organism evidence="1 2">
    <name type="scientific">Bradyrhizobium erythrophlei</name>
    <dbReference type="NCBI Taxonomy" id="1437360"/>
    <lineage>
        <taxon>Bacteria</taxon>
        <taxon>Pseudomonadati</taxon>
        <taxon>Pseudomonadota</taxon>
        <taxon>Alphaproteobacteria</taxon>
        <taxon>Hyphomicrobiales</taxon>
        <taxon>Nitrobacteraceae</taxon>
        <taxon>Bradyrhizobium</taxon>
    </lineage>
</organism>
<name>A0A1M5KM76_9BRAD</name>